<gene>
    <name evidence="1" type="ORF">AKJ08_1464</name>
</gene>
<protein>
    <submittedName>
        <fullName evidence="1">Uncharacterized protein</fullName>
    </submittedName>
</protein>
<dbReference type="AlphaFoldDB" id="A0A0K1PC46"/>
<name>A0A0K1PC46_9BACT</name>
<dbReference type="EMBL" id="CP012332">
    <property type="protein sequence ID" value="AKU91077.1"/>
    <property type="molecule type" value="Genomic_DNA"/>
</dbReference>
<keyword evidence="2" id="KW-1185">Reference proteome</keyword>
<proteinExistence type="predicted"/>
<evidence type="ECO:0000313" key="2">
    <source>
        <dbReference type="Proteomes" id="UP000055590"/>
    </source>
</evidence>
<dbReference type="Proteomes" id="UP000055590">
    <property type="component" value="Chromosome"/>
</dbReference>
<accession>A0A0K1PC46</accession>
<reference evidence="1 2" key="1">
    <citation type="submission" date="2015-08" db="EMBL/GenBank/DDBJ databases">
        <authorList>
            <person name="Babu N.S."/>
            <person name="Beckwith C.J."/>
            <person name="Beseler K.G."/>
            <person name="Brison A."/>
            <person name="Carone J.V."/>
            <person name="Caskin T.P."/>
            <person name="Diamond M."/>
            <person name="Durham M.E."/>
            <person name="Foxe J.M."/>
            <person name="Go M."/>
            <person name="Henderson B.A."/>
            <person name="Jones I.B."/>
            <person name="McGettigan J.A."/>
            <person name="Micheletti S.J."/>
            <person name="Nasrallah M.E."/>
            <person name="Ortiz D."/>
            <person name="Piller C.R."/>
            <person name="Privatt S.R."/>
            <person name="Schneider S.L."/>
            <person name="Sharp S."/>
            <person name="Smith T.C."/>
            <person name="Stanton J.D."/>
            <person name="Ullery H.E."/>
            <person name="Wilson R.J."/>
            <person name="Serrano M.G."/>
            <person name="Buck G."/>
            <person name="Lee V."/>
            <person name="Wang Y."/>
            <person name="Carvalho R."/>
            <person name="Voegtly L."/>
            <person name="Shi R."/>
            <person name="Duckworth R."/>
            <person name="Johnson A."/>
            <person name="Loviza R."/>
            <person name="Walstead R."/>
            <person name="Shah Z."/>
            <person name="Kiflezghi M."/>
            <person name="Wade K."/>
            <person name="Ball S.L."/>
            <person name="Bradley K.W."/>
            <person name="Asai D.J."/>
            <person name="Bowman C.A."/>
            <person name="Russell D.A."/>
            <person name="Pope W.H."/>
            <person name="Jacobs-Sera D."/>
            <person name="Hendrix R.W."/>
            <person name="Hatfull G.F."/>
        </authorList>
    </citation>
    <scope>NUCLEOTIDE SEQUENCE [LARGE SCALE GENOMIC DNA]</scope>
    <source>
        <strain evidence="1 2">DSM 27710</strain>
    </source>
</reference>
<dbReference type="KEGG" id="vin:AKJ08_1464"/>
<organism evidence="1 2">
    <name type="scientific">Vulgatibacter incomptus</name>
    <dbReference type="NCBI Taxonomy" id="1391653"/>
    <lineage>
        <taxon>Bacteria</taxon>
        <taxon>Pseudomonadati</taxon>
        <taxon>Myxococcota</taxon>
        <taxon>Myxococcia</taxon>
        <taxon>Myxococcales</taxon>
        <taxon>Cystobacterineae</taxon>
        <taxon>Vulgatibacteraceae</taxon>
        <taxon>Vulgatibacter</taxon>
    </lineage>
</organism>
<dbReference type="STRING" id="1391653.AKJ08_1464"/>
<sequence length="83" mass="9214">MIVIGRVGRRDTCDHCGADLHCCLSCRHHDFFAQNQCREPGTEQVRDRSAANFCDFFDLGSGRAAEEDPAAAAKAKLEALFRK</sequence>
<evidence type="ECO:0000313" key="1">
    <source>
        <dbReference type="EMBL" id="AKU91077.1"/>
    </source>
</evidence>